<organism evidence="5 7">
    <name type="scientific">Micromonospora peucetia</name>
    <dbReference type="NCBI Taxonomy" id="47871"/>
    <lineage>
        <taxon>Bacteria</taxon>
        <taxon>Bacillati</taxon>
        <taxon>Actinomycetota</taxon>
        <taxon>Actinomycetes</taxon>
        <taxon>Micromonosporales</taxon>
        <taxon>Micromonosporaceae</taxon>
        <taxon>Micromonospora</taxon>
    </lineage>
</organism>
<dbReference type="RefSeq" id="WP_245715676.1">
    <property type="nucleotide sequence ID" value="NZ_CP109071.1"/>
</dbReference>
<dbReference type="InterPro" id="IPR036736">
    <property type="entry name" value="ACP-like_sf"/>
</dbReference>
<dbReference type="SUPFAM" id="SSF47336">
    <property type="entry name" value="ACP-like"/>
    <property type="match status" value="1"/>
</dbReference>
<keyword evidence="3" id="KW-0597">Phosphoprotein</keyword>
<dbReference type="FunFam" id="1.10.1200.10:FF:000021">
    <property type="entry name" value="Isochorismatase"/>
    <property type="match status" value="1"/>
</dbReference>
<evidence type="ECO:0000313" key="8">
    <source>
        <dbReference type="Proteomes" id="UP001334804"/>
    </source>
</evidence>
<proteinExistence type="predicted"/>
<evidence type="ECO:0000313" key="5">
    <source>
        <dbReference type="EMBL" id="SCL50431.1"/>
    </source>
</evidence>
<keyword evidence="2" id="KW-0596">Phosphopantetheine</keyword>
<feature type="domain" description="Carrier" evidence="4">
    <location>
        <begin position="12"/>
        <end position="88"/>
    </location>
</feature>
<protein>
    <submittedName>
        <fullName evidence="5">Aryl carrier domain-containing protein</fullName>
    </submittedName>
    <submittedName>
        <fullName evidence="6">Phosphopantetheine-binding protein</fullName>
    </submittedName>
</protein>
<comment type="pathway">
    <text evidence="1">Siderophore biosynthesis.</text>
</comment>
<evidence type="ECO:0000256" key="3">
    <source>
        <dbReference type="ARBA" id="ARBA00022553"/>
    </source>
</evidence>
<reference evidence="6 8" key="2">
    <citation type="submission" date="2022-10" db="EMBL/GenBank/DDBJ databases">
        <title>The complete genomes of actinobacterial strains from the NBC collection.</title>
        <authorList>
            <person name="Joergensen T.S."/>
            <person name="Alvarez Arevalo M."/>
            <person name="Sterndorff E.B."/>
            <person name="Faurdal D."/>
            <person name="Vuksanovic O."/>
            <person name="Mourched A.-S."/>
            <person name="Charusanti P."/>
            <person name="Shaw S."/>
            <person name="Blin K."/>
            <person name="Weber T."/>
        </authorList>
    </citation>
    <scope>NUCLEOTIDE SEQUENCE [LARGE SCALE GENOMIC DNA]</scope>
    <source>
        <strain evidence="6 8">NBC 01809</strain>
    </source>
</reference>
<dbReference type="Proteomes" id="UP000199343">
    <property type="component" value="Unassembled WGS sequence"/>
</dbReference>
<dbReference type="Pfam" id="PF00550">
    <property type="entry name" value="PP-binding"/>
    <property type="match status" value="1"/>
</dbReference>
<dbReference type="Proteomes" id="UP001334804">
    <property type="component" value="Chromosome"/>
</dbReference>
<evidence type="ECO:0000256" key="1">
    <source>
        <dbReference type="ARBA" id="ARBA00004924"/>
    </source>
</evidence>
<sequence>MSTSHEIERHDVADQLTAATIRADVAELLHRRPDENFDTEDLFDCGLDSVRLMTLMERWRDAGAKVSFVDLAERPTVEHWVKLLVGSDG</sequence>
<dbReference type="PROSITE" id="PS50075">
    <property type="entry name" value="CARRIER"/>
    <property type="match status" value="1"/>
</dbReference>
<gene>
    <name evidence="5" type="ORF">GA0070608_0694</name>
    <name evidence="6" type="ORF">OIE14_06175</name>
</gene>
<dbReference type="EMBL" id="FMIC01000002">
    <property type="protein sequence ID" value="SCL50431.1"/>
    <property type="molecule type" value="Genomic_DNA"/>
</dbReference>
<evidence type="ECO:0000313" key="6">
    <source>
        <dbReference type="EMBL" id="WSA33633.1"/>
    </source>
</evidence>
<evidence type="ECO:0000313" key="7">
    <source>
        <dbReference type="Proteomes" id="UP000199343"/>
    </source>
</evidence>
<reference evidence="5 7" key="1">
    <citation type="submission" date="2016-06" db="EMBL/GenBank/DDBJ databases">
        <authorList>
            <person name="Kjaerup R.B."/>
            <person name="Dalgaard T.S."/>
            <person name="Juul-Madsen H.R."/>
        </authorList>
    </citation>
    <scope>NUCLEOTIDE SEQUENCE [LARGE SCALE GENOMIC DNA]</scope>
    <source>
        <strain evidence="5 7">DSM 43363</strain>
    </source>
</reference>
<dbReference type="AlphaFoldDB" id="A0A1C6U957"/>
<name>A0A1C6U957_9ACTN</name>
<dbReference type="STRING" id="47871.GA0070608_0694"/>
<evidence type="ECO:0000256" key="2">
    <source>
        <dbReference type="ARBA" id="ARBA00022450"/>
    </source>
</evidence>
<dbReference type="EMBL" id="CP109071">
    <property type="protein sequence ID" value="WSA33633.1"/>
    <property type="molecule type" value="Genomic_DNA"/>
</dbReference>
<evidence type="ECO:0000259" key="4">
    <source>
        <dbReference type="PROSITE" id="PS50075"/>
    </source>
</evidence>
<dbReference type="InterPro" id="IPR009081">
    <property type="entry name" value="PP-bd_ACP"/>
</dbReference>
<accession>A0A1C6U957</accession>
<keyword evidence="8" id="KW-1185">Reference proteome</keyword>
<dbReference type="Gene3D" id="1.10.1200.10">
    <property type="entry name" value="ACP-like"/>
    <property type="match status" value="1"/>
</dbReference>